<feature type="domain" description="Protein kinase" evidence="1">
    <location>
        <begin position="1"/>
        <end position="212"/>
    </location>
</feature>
<dbReference type="SUPFAM" id="SSF56112">
    <property type="entry name" value="Protein kinase-like (PK-like)"/>
    <property type="match status" value="1"/>
</dbReference>
<dbReference type="AlphaFoldDB" id="A0A6V7Q145"/>
<dbReference type="Gene3D" id="1.10.510.10">
    <property type="entry name" value="Transferase(Phosphotransferase) domain 1"/>
    <property type="match status" value="2"/>
</dbReference>
<evidence type="ECO:0000259" key="1">
    <source>
        <dbReference type="PROSITE" id="PS50011"/>
    </source>
</evidence>
<dbReference type="GO" id="GO:0005524">
    <property type="term" value="F:ATP binding"/>
    <property type="evidence" value="ECO:0007669"/>
    <property type="project" value="InterPro"/>
</dbReference>
<dbReference type="GO" id="GO:0004672">
    <property type="term" value="F:protein kinase activity"/>
    <property type="evidence" value="ECO:0007669"/>
    <property type="project" value="InterPro"/>
</dbReference>
<reference evidence="2" key="1">
    <citation type="submission" date="2020-07" db="EMBL/GenBank/DDBJ databases">
        <authorList>
            <person name="Lin J."/>
        </authorList>
    </citation>
    <scope>NUCLEOTIDE SEQUENCE</scope>
</reference>
<dbReference type="InterPro" id="IPR011009">
    <property type="entry name" value="Kinase-like_dom_sf"/>
</dbReference>
<accession>A0A6V7Q145</accession>
<name>A0A6V7Q145_ANACO</name>
<proteinExistence type="predicted"/>
<gene>
    <name evidence="2" type="ORF">CB5_LOCUS20090</name>
</gene>
<dbReference type="EMBL" id="LR862131">
    <property type="protein sequence ID" value="CAD1836879.1"/>
    <property type="molecule type" value="Genomic_DNA"/>
</dbReference>
<organism evidence="2">
    <name type="scientific">Ananas comosus var. bracteatus</name>
    <name type="common">red pineapple</name>
    <dbReference type="NCBI Taxonomy" id="296719"/>
    <lineage>
        <taxon>Eukaryota</taxon>
        <taxon>Viridiplantae</taxon>
        <taxon>Streptophyta</taxon>
        <taxon>Embryophyta</taxon>
        <taxon>Tracheophyta</taxon>
        <taxon>Spermatophyta</taxon>
        <taxon>Magnoliopsida</taxon>
        <taxon>Liliopsida</taxon>
        <taxon>Poales</taxon>
        <taxon>Bromeliaceae</taxon>
        <taxon>Bromelioideae</taxon>
        <taxon>Ananas</taxon>
    </lineage>
</organism>
<protein>
    <recommendedName>
        <fullName evidence="1">Protein kinase domain-containing protein</fullName>
    </recommendedName>
</protein>
<sequence length="214" mass="23996">MVPLAYVLTEDSAYLFYENAHEGTLFEFLHRSKENILDWSSRYSIALGVAQGLTFLHGCAQPVLLLDLSTLTIHLKSTTEPQVGDIELCKVIDPSKSTGAFLLSLDRSGTFLRVCVYYEVDDVRQCVQLRGYLARVADGETARQRGVELAKWALSYSTRRDQREQILDPRVSKASLGVRSQMLSVLKVALACVNLSPEARPKMRHVLSMLFNAK</sequence>
<dbReference type="PANTHER" id="PTHR48006">
    <property type="entry name" value="LEUCINE-RICH REPEAT-CONTAINING PROTEIN DDB_G0281931-RELATED"/>
    <property type="match status" value="1"/>
</dbReference>
<dbReference type="InterPro" id="IPR000719">
    <property type="entry name" value="Prot_kinase_dom"/>
</dbReference>
<evidence type="ECO:0000313" key="2">
    <source>
        <dbReference type="EMBL" id="CAD1836879.1"/>
    </source>
</evidence>
<dbReference type="InterPro" id="IPR051824">
    <property type="entry name" value="LRR_Rcpt-Like_S/T_Kinase"/>
</dbReference>
<dbReference type="PANTHER" id="PTHR48006:SF92">
    <property type="entry name" value="LRR RECEPTOR-LIKE SERINE_THREONINE-PROTEIN KINASE GSO1"/>
    <property type="match status" value="1"/>
</dbReference>
<dbReference type="PROSITE" id="PS50011">
    <property type="entry name" value="PROTEIN_KINASE_DOM"/>
    <property type="match status" value="1"/>
</dbReference>